<name>A0A812T9S4_9DINO</name>
<proteinExistence type="predicted"/>
<gene>
    <name evidence="2" type="ORF">SNEC2469_LOCUS14919</name>
</gene>
<dbReference type="Proteomes" id="UP000601435">
    <property type="component" value="Unassembled WGS sequence"/>
</dbReference>
<dbReference type="AlphaFoldDB" id="A0A812T9S4"/>
<evidence type="ECO:0008006" key="4">
    <source>
        <dbReference type="Google" id="ProtNLM"/>
    </source>
</evidence>
<evidence type="ECO:0000313" key="2">
    <source>
        <dbReference type="EMBL" id="CAE7521421.1"/>
    </source>
</evidence>
<protein>
    <recommendedName>
        <fullName evidence="4">K Homology domain-containing protein</fullName>
    </recommendedName>
</protein>
<keyword evidence="3" id="KW-1185">Reference proteome</keyword>
<organism evidence="2 3">
    <name type="scientific">Symbiodinium necroappetens</name>
    <dbReference type="NCBI Taxonomy" id="1628268"/>
    <lineage>
        <taxon>Eukaryota</taxon>
        <taxon>Sar</taxon>
        <taxon>Alveolata</taxon>
        <taxon>Dinophyceae</taxon>
        <taxon>Suessiales</taxon>
        <taxon>Symbiodiniaceae</taxon>
        <taxon>Symbiodinium</taxon>
    </lineage>
</organism>
<sequence>MCSIRLHPNNLSTASGPPTLQTWSSLQSKGKQKGAKGQAKERQGQEPQSGKGQKGVESFRNKGGGKTSPSKGKQWRQVGNQIVERTISVAGYAIGTVLGQNRAQLKSVKSSYPSLHISETKKDKEETFVGPRAHEMELVIRGHDAEMVDEAVRTFQMLIDRAGASHKPPHSKNTLIDVSGASCAKLVPADIEKFHVCPIQLQQTAAGGSGRRFYVLEKVPFDSNLAGDSVSTYYGYCPDHFDWSALHLDFQRCLDTVAPEKLSEARVSVRFGKLFFWGPTLSQEAAQRPGAIDQLSYRDCRPQWAARLKRPVAEELSEVLKKSRFILSQQLTNTTHYIKTEEDGAKMEVTFFDPEGSVARATEMSRLWSCNSHLEVLKIDCQEHASSGRVTLARRMLELLLHPSHNEFEGCWCAMDIIKRAADGLLTQIEFRTLAAAEYSPPLPCFPWHRQSSAHDGPGPPDMPLDQALRIRAPYRKVPATLRRLACESEPKPRGVQTFVAKKESERLFRGDVCRLGHSPDFRLTINASVEVNIAQGLADDLQRFDVECRGRLQDPDKLVESFHKCSLPFGWKLQCVACREECVWMDLEQAVEVDVSKIREVTRLSKPGGHSGESNYEIRFSSEPASKAVRGRHADAWEHATQLLSTVQMLHESLKLS</sequence>
<comment type="caution">
    <text evidence="2">The sequence shown here is derived from an EMBL/GenBank/DDBJ whole genome shotgun (WGS) entry which is preliminary data.</text>
</comment>
<evidence type="ECO:0000313" key="3">
    <source>
        <dbReference type="Proteomes" id="UP000601435"/>
    </source>
</evidence>
<evidence type="ECO:0000256" key="1">
    <source>
        <dbReference type="SAM" id="MobiDB-lite"/>
    </source>
</evidence>
<accession>A0A812T9S4</accession>
<reference evidence="2" key="1">
    <citation type="submission" date="2021-02" db="EMBL/GenBank/DDBJ databases">
        <authorList>
            <person name="Dougan E. K."/>
            <person name="Rhodes N."/>
            <person name="Thang M."/>
            <person name="Chan C."/>
        </authorList>
    </citation>
    <scope>NUCLEOTIDE SEQUENCE</scope>
</reference>
<dbReference type="EMBL" id="CAJNJA010024058">
    <property type="protein sequence ID" value="CAE7521421.1"/>
    <property type="molecule type" value="Genomic_DNA"/>
</dbReference>
<feature type="region of interest" description="Disordered" evidence="1">
    <location>
        <begin position="1"/>
        <end position="76"/>
    </location>
</feature>
<feature type="compositionally biased region" description="Polar residues" evidence="1">
    <location>
        <begin position="9"/>
        <end position="26"/>
    </location>
</feature>
<dbReference type="OrthoDB" id="429507at2759"/>